<dbReference type="InterPro" id="IPR000276">
    <property type="entry name" value="GPCR_Rhodpsn"/>
</dbReference>
<comment type="caution">
    <text evidence="6">The sequence shown here is derived from an EMBL/GenBank/DDBJ whole genome shotgun (WGS) entry which is preliminary data.</text>
</comment>
<comment type="subcellular location">
    <subcellularLocation>
        <location evidence="1">Membrane</location>
    </subcellularLocation>
</comment>
<dbReference type="Gene3D" id="1.20.1070.10">
    <property type="entry name" value="Rhodopsin 7-helix transmembrane proteins"/>
    <property type="match status" value="1"/>
</dbReference>
<evidence type="ECO:0008006" key="8">
    <source>
        <dbReference type="Google" id="ProtNLM"/>
    </source>
</evidence>
<keyword evidence="2 5" id="KW-0812">Transmembrane</keyword>
<evidence type="ECO:0000313" key="7">
    <source>
        <dbReference type="Proteomes" id="UP000440578"/>
    </source>
</evidence>
<evidence type="ECO:0000256" key="5">
    <source>
        <dbReference type="SAM" id="Phobius"/>
    </source>
</evidence>
<reference evidence="6 7" key="1">
    <citation type="submission" date="2019-07" db="EMBL/GenBank/DDBJ databases">
        <title>Draft genome assembly of a fouling barnacle, Amphibalanus amphitrite (Darwin, 1854): The first reference genome for Thecostraca.</title>
        <authorList>
            <person name="Kim W."/>
        </authorList>
    </citation>
    <scope>NUCLEOTIDE SEQUENCE [LARGE SCALE GENOMIC DNA]</scope>
    <source>
        <strain evidence="6">SNU_AA5</strain>
        <tissue evidence="6">Soma without cirri and trophi</tissue>
    </source>
</reference>
<keyword evidence="3 5" id="KW-1133">Transmembrane helix</keyword>
<evidence type="ECO:0000256" key="1">
    <source>
        <dbReference type="ARBA" id="ARBA00004370"/>
    </source>
</evidence>
<dbReference type="GO" id="GO:0004930">
    <property type="term" value="F:G protein-coupled receptor activity"/>
    <property type="evidence" value="ECO:0007669"/>
    <property type="project" value="InterPro"/>
</dbReference>
<keyword evidence="4 5" id="KW-0472">Membrane</keyword>
<keyword evidence="7" id="KW-1185">Reference proteome</keyword>
<dbReference type="Pfam" id="PF00001">
    <property type="entry name" value="7tm_1"/>
    <property type="match status" value="1"/>
</dbReference>
<feature type="transmembrane region" description="Helical" evidence="5">
    <location>
        <begin position="115"/>
        <end position="137"/>
    </location>
</feature>
<proteinExistence type="predicted"/>
<dbReference type="SUPFAM" id="SSF81321">
    <property type="entry name" value="Family A G protein-coupled receptor-like"/>
    <property type="match status" value="1"/>
</dbReference>
<sequence>MYVFVKTAVGCLLTANYAVPLYTVVSNRHLWDEPMAVLAGNLSATVLLFGMTLTLIGAHDIVQLQVNYVCETLQYSSFGLAVSFKMSEVCVAVDQFVAVTRPLHHYALMTRARPWLLAAIWLPWAANVLFGVFGMSFQLERFAETALGSGNVSLAFPECRWERALATV</sequence>
<evidence type="ECO:0000256" key="4">
    <source>
        <dbReference type="ARBA" id="ARBA00023136"/>
    </source>
</evidence>
<protein>
    <recommendedName>
        <fullName evidence="8">G-protein coupled receptors family 1 profile domain-containing protein</fullName>
    </recommendedName>
</protein>
<evidence type="ECO:0000313" key="6">
    <source>
        <dbReference type="EMBL" id="KAF0295965.1"/>
    </source>
</evidence>
<name>A0A6A4VP51_AMPAM</name>
<evidence type="ECO:0000256" key="3">
    <source>
        <dbReference type="ARBA" id="ARBA00022989"/>
    </source>
</evidence>
<feature type="transmembrane region" description="Helical" evidence="5">
    <location>
        <begin position="34"/>
        <end position="56"/>
    </location>
</feature>
<dbReference type="EMBL" id="VIIS01001590">
    <property type="protein sequence ID" value="KAF0295965.1"/>
    <property type="molecule type" value="Genomic_DNA"/>
</dbReference>
<organism evidence="6 7">
    <name type="scientific">Amphibalanus amphitrite</name>
    <name type="common">Striped barnacle</name>
    <name type="synonym">Balanus amphitrite</name>
    <dbReference type="NCBI Taxonomy" id="1232801"/>
    <lineage>
        <taxon>Eukaryota</taxon>
        <taxon>Metazoa</taxon>
        <taxon>Ecdysozoa</taxon>
        <taxon>Arthropoda</taxon>
        <taxon>Crustacea</taxon>
        <taxon>Multicrustacea</taxon>
        <taxon>Cirripedia</taxon>
        <taxon>Thoracica</taxon>
        <taxon>Thoracicalcarea</taxon>
        <taxon>Balanomorpha</taxon>
        <taxon>Balanoidea</taxon>
        <taxon>Balanidae</taxon>
        <taxon>Amphibalaninae</taxon>
        <taxon>Amphibalanus</taxon>
    </lineage>
</organism>
<dbReference type="Proteomes" id="UP000440578">
    <property type="component" value="Unassembled WGS sequence"/>
</dbReference>
<dbReference type="AlphaFoldDB" id="A0A6A4VP51"/>
<gene>
    <name evidence="6" type="ORF">FJT64_006570</name>
</gene>
<evidence type="ECO:0000256" key="2">
    <source>
        <dbReference type="ARBA" id="ARBA00022692"/>
    </source>
</evidence>
<dbReference type="GO" id="GO:0016020">
    <property type="term" value="C:membrane"/>
    <property type="evidence" value="ECO:0007669"/>
    <property type="project" value="UniProtKB-SubCell"/>
</dbReference>
<accession>A0A6A4VP51</accession>